<dbReference type="EMBL" id="JAIWYP010000014">
    <property type="protein sequence ID" value="KAH3710354.1"/>
    <property type="molecule type" value="Genomic_DNA"/>
</dbReference>
<dbReference type="AlphaFoldDB" id="A0A9D3Z532"/>
<name>A0A9D3Z532_DREPO</name>
<gene>
    <name evidence="1" type="ORF">DPMN_069831</name>
</gene>
<accession>A0A9D3Z532</accession>
<keyword evidence="2" id="KW-1185">Reference proteome</keyword>
<comment type="caution">
    <text evidence="1">The sequence shown here is derived from an EMBL/GenBank/DDBJ whole genome shotgun (WGS) entry which is preliminary data.</text>
</comment>
<sequence length="51" mass="5797">MKYSVGYIFIKLPGDVCGIFWHYVVSQYSPEGLPIDAFECNHIVDEDDVEG</sequence>
<reference evidence="1" key="1">
    <citation type="journal article" date="2019" name="bioRxiv">
        <title>The Genome of the Zebra Mussel, Dreissena polymorpha: A Resource for Invasive Species Research.</title>
        <authorList>
            <person name="McCartney M.A."/>
            <person name="Auch B."/>
            <person name="Kono T."/>
            <person name="Mallez S."/>
            <person name="Zhang Y."/>
            <person name="Obille A."/>
            <person name="Becker A."/>
            <person name="Abrahante J.E."/>
            <person name="Garbe J."/>
            <person name="Badalamenti J.P."/>
            <person name="Herman A."/>
            <person name="Mangelson H."/>
            <person name="Liachko I."/>
            <person name="Sullivan S."/>
            <person name="Sone E.D."/>
            <person name="Koren S."/>
            <person name="Silverstein K.A.T."/>
            <person name="Beckman K.B."/>
            <person name="Gohl D.M."/>
        </authorList>
    </citation>
    <scope>NUCLEOTIDE SEQUENCE</scope>
    <source>
        <strain evidence="1">Duluth1</strain>
        <tissue evidence="1">Whole animal</tissue>
    </source>
</reference>
<protein>
    <submittedName>
        <fullName evidence="1">Uncharacterized protein</fullName>
    </submittedName>
</protein>
<dbReference type="Proteomes" id="UP000828390">
    <property type="component" value="Unassembled WGS sequence"/>
</dbReference>
<evidence type="ECO:0000313" key="1">
    <source>
        <dbReference type="EMBL" id="KAH3710354.1"/>
    </source>
</evidence>
<reference evidence="1" key="2">
    <citation type="submission" date="2020-11" db="EMBL/GenBank/DDBJ databases">
        <authorList>
            <person name="McCartney M.A."/>
            <person name="Auch B."/>
            <person name="Kono T."/>
            <person name="Mallez S."/>
            <person name="Becker A."/>
            <person name="Gohl D.M."/>
            <person name="Silverstein K.A.T."/>
            <person name="Koren S."/>
            <person name="Bechman K.B."/>
            <person name="Herman A."/>
            <person name="Abrahante J.E."/>
            <person name="Garbe J."/>
        </authorList>
    </citation>
    <scope>NUCLEOTIDE SEQUENCE</scope>
    <source>
        <strain evidence="1">Duluth1</strain>
        <tissue evidence="1">Whole animal</tissue>
    </source>
</reference>
<evidence type="ECO:0000313" key="2">
    <source>
        <dbReference type="Proteomes" id="UP000828390"/>
    </source>
</evidence>
<organism evidence="1 2">
    <name type="scientific">Dreissena polymorpha</name>
    <name type="common">Zebra mussel</name>
    <name type="synonym">Mytilus polymorpha</name>
    <dbReference type="NCBI Taxonomy" id="45954"/>
    <lineage>
        <taxon>Eukaryota</taxon>
        <taxon>Metazoa</taxon>
        <taxon>Spiralia</taxon>
        <taxon>Lophotrochozoa</taxon>
        <taxon>Mollusca</taxon>
        <taxon>Bivalvia</taxon>
        <taxon>Autobranchia</taxon>
        <taxon>Heteroconchia</taxon>
        <taxon>Euheterodonta</taxon>
        <taxon>Imparidentia</taxon>
        <taxon>Neoheterodontei</taxon>
        <taxon>Myida</taxon>
        <taxon>Dreissenoidea</taxon>
        <taxon>Dreissenidae</taxon>
        <taxon>Dreissena</taxon>
    </lineage>
</organism>
<proteinExistence type="predicted"/>